<comment type="caution">
    <text evidence="2">The sequence shown here is derived from an EMBL/GenBank/DDBJ whole genome shotgun (WGS) entry which is preliminary data.</text>
</comment>
<dbReference type="RefSeq" id="WP_135503893.1">
    <property type="nucleotide sequence ID" value="NZ_JACHHE010000004.1"/>
</dbReference>
<keyword evidence="1" id="KW-1133">Transmembrane helix</keyword>
<accession>A0A7W8CRH9</accession>
<reference evidence="2 3" key="1">
    <citation type="submission" date="2020-08" db="EMBL/GenBank/DDBJ databases">
        <title>Genomic Encyclopedia of Type Strains, Phase IV (KMG-IV): sequencing the most valuable type-strain genomes for metagenomic binning, comparative biology and taxonomic classification.</title>
        <authorList>
            <person name="Goeker M."/>
        </authorList>
    </citation>
    <scope>NUCLEOTIDE SEQUENCE [LARGE SCALE GENOMIC DNA]</scope>
    <source>
        <strain evidence="2 3">DSM 15895</strain>
    </source>
</reference>
<organism evidence="2 3">
    <name type="scientific">Planococcus koreensis</name>
    <dbReference type="NCBI Taxonomy" id="112331"/>
    <lineage>
        <taxon>Bacteria</taxon>
        <taxon>Bacillati</taxon>
        <taxon>Bacillota</taxon>
        <taxon>Bacilli</taxon>
        <taxon>Bacillales</taxon>
        <taxon>Caryophanaceae</taxon>
        <taxon>Planococcus</taxon>
    </lineage>
</organism>
<gene>
    <name evidence="2" type="ORF">HNQ44_001614</name>
</gene>
<evidence type="ECO:0000313" key="3">
    <source>
        <dbReference type="Proteomes" id="UP000525923"/>
    </source>
</evidence>
<dbReference type="AlphaFoldDB" id="A0A7W8CRH9"/>
<name>A0A7W8CRH9_9BACL</name>
<sequence length="83" mass="9355">MGLFLMGILLWSLVIASVVLFIYGLWKRSWKALAWSGAALLLPMGLIAFDGSGSMWFKLSMVPPLLIFAAAYFMKHKRAQHMH</sequence>
<feature type="transmembrane region" description="Helical" evidence="1">
    <location>
        <begin position="55"/>
        <end position="74"/>
    </location>
</feature>
<dbReference type="OrthoDB" id="2892502at2"/>
<evidence type="ECO:0000313" key="2">
    <source>
        <dbReference type="EMBL" id="MBB5180186.1"/>
    </source>
</evidence>
<feature type="transmembrane region" description="Helical" evidence="1">
    <location>
        <begin position="6"/>
        <end position="25"/>
    </location>
</feature>
<keyword evidence="1" id="KW-0472">Membrane</keyword>
<protein>
    <submittedName>
        <fullName evidence="2">Uncharacterized protein</fullName>
    </submittedName>
</protein>
<keyword evidence="1" id="KW-0812">Transmembrane</keyword>
<dbReference type="EMBL" id="JACHHE010000004">
    <property type="protein sequence ID" value="MBB5180186.1"/>
    <property type="molecule type" value="Genomic_DNA"/>
</dbReference>
<evidence type="ECO:0000256" key="1">
    <source>
        <dbReference type="SAM" id="Phobius"/>
    </source>
</evidence>
<dbReference type="Proteomes" id="UP000525923">
    <property type="component" value="Unassembled WGS sequence"/>
</dbReference>
<feature type="transmembrane region" description="Helical" evidence="1">
    <location>
        <begin position="32"/>
        <end position="49"/>
    </location>
</feature>
<keyword evidence="3" id="KW-1185">Reference proteome</keyword>
<proteinExistence type="predicted"/>